<dbReference type="InterPro" id="IPR051396">
    <property type="entry name" value="Bact_Antivir_Def_Nuclease"/>
</dbReference>
<dbReference type="InterPro" id="IPR027417">
    <property type="entry name" value="P-loop_NTPase"/>
</dbReference>
<evidence type="ECO:0000313" key="4">
    <source>
        <dbReference type="Proteomes" id="UP000663829"/>
    </source>
</evidence>
<dbReference type="Proteomes" id="UP000663829">
    <property type="component" value="Unassembled WGS sequence"/>
</dbReference>
<dbReference type="Pfam" id="PF13304">
    <property type="entry name" value="AAA_21"/>
    <property type="match status" value="1"/>
</dbReference>
<sequence length="531" mass="61182">MDQCNEGVQRITGLDQQDGDPECLLETLFENCKEAVAQTTALICNGELIEEINDDQKQYLKGFQKQDPHGVQLKSIHLIRFKQFRSVQFGLAGTLTVLVGPNNAGKTTTFLILYSNETKELALRARVIWVTEEEEDEEKILVIIETMTDETKSINIRHDILYHYYNMRGYGLSIIDYDKLKELLPNVIAFNSDTVLTAKIKDALYGYRFDVITKEMEIAFPRFKLDWDKQIHLSDGIRGLSEDADIRLCSEGLLHYLSLICMLIKADSRTMFIMDDPDAHIFLNAQRSLIDFFRRQLTDDKGFRQMVITAHSPNVIQEAYLNELRQVHSAFCQHLRLPDFLQSPVIKSLTERNDLLEELLPLLSFVLPQSHGGRFNKEQINNLARGISSMLPEGQILHIFVLVDADLKFKSIIRNEEKDIRQLGTSPEKKRLFSTYYHCWAARDWENYLLSNTSIICQILTSNEPTFRNSDAIQKFRDKLKKRYDANNKIQSINTVLLFSVDDLLNPAKLIYVKEHSNGKSLGFGKSVTWL</sequence>
<organism evidence="2 4">
    <name type="scientific">Didymodactylos carnosus</name>
    <dbReference type="NCBI Taxonomy" id="1234261"/>
    <lineage>
        <taxon>Eukaryota</taxon>
        <taxon>Metazoa</taxon>
        <taxon>Spiralia</taxon>
        <taxon>Gnathifera</taxon>
        <taxon>Rotifera</taxon>
        <taxon>Eurotatoria</taxon>
        <taxon>Bdelloidea</taxon>
        <taxon>Philodinida</taxon>
        <taxon>Philodinidae</taxon>
        <taxon>Didymodactylos</taxon>
    </lineage>
</organism>
<dbReference type="EMBL" id="CAJNOQ010022071">
    <property type="protein sequence ID" value="CAF1495911.1"/>
    <property type="molecule type" value="Genomic_DNA"/>
</dbReference>
<dbReference type="PANTHER" id="PTHR43581:SF4">
    <property type="entry name" value="ATP_GTP PHOSPHATASE"/>
    <property type="match status" value="1"/>
</dbReference>
<dbReference type="OrthoDB" id="10429496at2759"/>
<comment type="caution">
    <text evidence="2">The sequence shown here is derived from an EMBL/GenBank/DDBJ whole genome shotgun (WGS) entry which is preliminary data.</text>
</comment>
<evidence type="ECO:0000259" key="1">
    <source>
        <dbReference type="Pfam" id="PF13304"/>
    </source>
</evidence>
<dbReference type="PANTHER" id="PTHR43581">
    <property type="entry name" value="ATP/GTP PHOSPHATASE"/>
    <property type="match status" value="1"/>
</dbReference>
<evidence type="ECO:0000313" key="2">
    <source>
        <dbReference type="EMBL" id="CAF1495911.1"/>
    </source>
</evidence>
<dbReference type="EMBL" id="CAJOBC010087574">
    <property type="protein sequence ID" value="CAF4358343.1"/>
    <property type="molecule type" value="Genomic_DNA"/>
</dbReference>
<keyword evidence="4" id="KW-1185">Reference proteome</keyword>
<dbReference type="AlphaFoldDB" id="A0A815SVK3"/>
<feature type="domain" description="ATPase AAA-type core" evidence="1">
    <location>
        <begin position="211"/>
        <end position="316"/>
    </location>
</feature>
<protein>
    <recommendedName>
        <fullName evidence="1">ATPase AAA-type core domain-containing protein</fullName>
    </recommendedName>
</protein>
<dbReference type="Proteomes" id="UP000681722">
    <property type="component" value="Unassembled WGS sequence"/>
</dbReference>
<name>A0A815SVK3_9BILA</name>
<dbReference type="Gene3D" id="3.40.50.300">
    <property type="entry name" value="P-loop containing nucleotide triphosphate hydrolases"/>
    <property type="match status" value="2"/>
</dbReference>
<gene>
    <name evidence="2" type="ORF">GPM918_LOCUS36464</name>
    <name evidence="3" type="ORF">SRO942_LOCUS37203</name>
</gene>
<feature type="non-terminal residue" evidence="2">
    <location>
        <position position="531"/>
    </location>
</feature>
<reference evidence="2" key="1">
    <citation type="submission" date="2021-02" db="EMBL/GenBank/DDBJ databases">
        <authorList>
            <person name="Nowell W R."/>
        </authorList>
    </citation>
    <scope>NUCLEOTIDE SEQUENCE</scope>
</reference>
<proteinExistence type="predicted"/>
<feature type="non-terminal residue" evidence="2">
    <location>
        <position position="1"/>
    </location>
</feature>
<evidence type="ECO:0000313" key="3">
    <source>
        <dbReference type="EMBL" id="CAF4358343.1"/>
    </source>
</evidence>
<accession>A0A815SVK3</accession>
<dbReference type="InterPro" id="IPR003959">
    <property type="entry name" value="ATPase_AAA_core"/>
</dbReference>
<dbReference type="SUPFAM" id="SSF52540">
    <property type="entry name" value="P-loop containing nucleoside triphosphate hydrolases"/>
    <property type="match status" value="1"/>
</dbReference>